<dbReference type="GO" id="GO:0016787">
    <property type="term" value="F:hydrolase activity"/>
    <property type="evidence" value="ECO:0007669"/>
    <property type="project" value="UniProtKB-KW"/>
</dbReference>
<dbReference type="Pfam" id="PF01546">
    <property type="entry name" value="Peptidase_M20"/>
    <property type="match status" value="1"/>
</dbReference>
<feature type="binding site" evidence="1">
    <location>
        <position position="105"/>
    </location>
    <ligand>
        <name>Mn(2+)</name>
        <dbReference type="ChEBI" id="CHEBI:29035"/>
        <label>2</label>
    </ligand>
</feature>
<dbReference type="CDD" id="cd03886">
    <property type="entry name" value="M20_Acy1"/>
    <property type="match status" value="1"/>
</dbReference>
<feature type="binding site" evidence="1">
    <location>
        <position position="169"/>
    </location>
    <ligand>
        <name>Mn(2+)</name>
        <dbReference type="ChEBI" id="CHEBI:29035"/>
        <label>2</label>
    </ligand>
</feature>
<dbReference type="PANTHER" id="PTHR11014:SF63">
    <property type="entry name" value="METALLOPEPTIDASE, PUTATIVE (AFU_ORTHOLOGUE AFUA_6G09600)-RELATED"/>
    <property type="match status" value="1"/>
</dbReference>
<proteinExistence type="predicted"/>
<comment type="cofactor">
    <cofactor evidence="1">
        <name>Mn(2+)</name>
        <dbReference type="ChEBI" id="CHEBI:29035"/>
    </cofactor>
    <text evidence="1">The Mn(2+) ion enhances activity.</text>
</comment>
<dbReference type="OrthoDB" id="9777385at2"/>
<evidence type="ECO:0000313" key="4">
    <source>
        <dbReference type="Proteomes" id="UP000008366"/>
    </source>
</evidence>
<dbReference type="GO" id="GO:0046872">
    <property type="term" value="F:metal ion binding"/>
    <property type="evidence" value="ECO:0007669"/>
    <property type="project" value="UniProtKB-KW"/>
</dbReference>
<accession>K6VKG3</accession>
<keyword evidence="3" id="KW-0378">Hydrolase</keyword>
<dbReference type="SUPFAM" id="SSF53187">
    <property type="entry name" value="Zn-dependent exopeptidases"/>
    <property type="match status" value="1"/>
</dbReference>
<dbReference type="SUPFAM" id="SSF55031">
    <property type="entry name" value="Bacterial exopeptidase dimerisation domain"/>
    <property type="match status" value="1"/>
</dbReference>
<dbReference type="Proteomes" id="UP000008366">
    <property type="component" value="Unassembled WGS sequence"/>
</dbReference>
<dbReference type="Pfam" id="PF07687">
    <property type="entry name" value="M20_dimer"/>
    <property type="match status" value="1"/>
</dbReference>
<dbReference type="PIRSF" id="PIRSF005962">
    <property type="entry name" value="Pept_M20D_amidohydro"/>
    <property type="match status" value="1"/>
</dbReference>
<dbReference type="InterPro" id="IPR036264">
    <property type="entry name" value="Bact_exopeptidase_dim_dom"/>
</dbReference>
<evidence type="ECO:0000313" key="3">
    <source>
        <dbReference type="EMBL" id="GAB96713.1"/>
    </source>
</evidence>
<feature type="binding site" evidence="1">
    <location>
        <position position="141"/>
    </location>
    <ligand>
        <name>Mn(2+)</name>
        <dbReference type="ChEBI" id="CHEBI:29035"/>
        <label>2</label>
    </ligand>
</feature>
<dbReference type="EMBL" id="BAHD01000045">
    <property type="protein sequence ID" value="GAB96713.1"/>
    <property type="molecule type" value="Genomic_DNA"/>
</dbReference>
<dbReference type="InterPro" id="IPR011650">
    <property type="entry name" value="Peptidase_M20_dimer"/>
</dbReference>
<evidence type="ECO:0000256" key="1">
    <source>
        <dbReference type="PIRSR" id="PIRSR005962-1"/>
    </source>
</evidence>
<gene>
    <name evidence="3" type="ORF">KILIM_045_00440</name>
</gene>
<keyword evidence="1" id="KW-0464">Manganese</keyword>
<dbReference type="Gene3D" id="3.40.630.10">
    <property type="entry name" value="Zn peptidases"/>
    <property type="match status" value="1"/>
</dbReference>
<feature type="binding site" evidence="1">
    <location>
        <position position="372"/>
    </location>
    <ligand>
        <name>Mn(2+)</name>
        <dbReference type="ChEBI" id="CHEBI:29035"/>
        <label>2</label>
    </ligand>
</feature>
<comment type="caution">
    <text evidence="3">The sequence shown here is derived from an EMBL/GenBank/DDBJ whole genome shotgun (WGS) entry which is preliminary data.</text>
</comment>
<feature type="binding site" evidence="1">
    <location>
        <position position="107"/>
    </location>
    <ligand>
        <name>Mn(2+)</name>
        <dbReference type="ChEBI" id="CHEBI:29035"/>
        <label>2</label>
    </ligand>
</feature>
<dbReference type="Gene3D" id="3.30.70.360">
    <property type="match status" value="1"/>
</dbReference>
<dbReference type="AlphaFoldDB" id="K6VKG3"/>
<dbReference type="NCBIfam" id="TIGR01891">
    <property type="entry name" value="amidohydrolases"/>
    <property type="match status" value="1"/>
</dbReference>
<organism evidence="3 4">
    <name type="scientific">Kineosphaera limosa NBRC 100340</name>
    <dbReference type="NCBI Taxonomy" id="1184609"/>
    <lineage>
        <taxon>Bacteria</taxon>
        <taxon>Bacillati</taxon>
        <taxon>Actinomycetota</taxon>
        <taxon>Actinomycetes</taxon>
        <taxon>Micrococcales</taxon>
        <taxon>Dermatophilaceae</taxon>
        <taxon>Kineosphaera</taxon>
    </lineage>
</organism>
<reference evidence="3 4" key="1">
    <citation type="submission" date="2012-08" db="EMBL/GenBank/DDBJ databases">
        <title>Whole genome shotgun sequence of Kineosphaera limosa NBRC 100340.</title>
        <authorList>
            <person name="Yoshida I."/>
            <person name="Isaki S."/>
            <person name="Hosoyama A."/>
            <person name="Tsuchikane K."/>
            <person name="Katsumata H."/>
            <person name="Ando Y."/>
            <person name="Ohji S."/>
            <person name="Hamada M."/>
            <person name="Tamura T."/>
            <person name="Yamazoe A."/>
            <person name="Yamazaki S."/>
            <person name="Fujita N."/>
        </authorList>
    </citation>
    <scope>NUCLEOTIDE SEQUENCE [LARGE SCALE GENOMIC DNA]</scope>
    <source>
        <strain evidence="3 4">NBRC 100340</strain>
    </source>
</reference>
<dbReference type="InterPro" id="IPR002933">
    <property type="entry name" value="Peptidase_M20"/>
</dbReference>
<dbReference type="InterPro" id="IPR017439">
    <property type="entry name" value="Amidohydrolase"/>
</dbReference>
<dbReference type="PANTHER" id="PTHR11014">
    <property type="entry name" value="PEPTIDASE M20 FAMILY MEMBER"/>
    <property type="match status" value="1"/>
</dbReference>
<feature type="domain" description="Peptidase M20 dimerisation" evidence="2">
    <location>
        <begin position="194"/>
        <end position="284"/>
    </location>
</feature>
<dbReference type="STRING" id="1184609.KILIM_045_00440"/>
<dbReference type="eggNOG" id="COG1473">
    <property type="taxonomic scope" value="Bacteria"/>
</dbReference>
<protein>
    <submittedName>
        <fullName evidence="3">Putative hydrolase</fullName>
    </submittedName>
</protein>
<name>K6VKG3_9MICO</name>
<sequence>MGLVDDAHDIHDELVDFRRDLHRHPEIGLDLPRTQERVLAALEPLGLEVSTGERLTSVTAVLRGGRRDAATPRAVLLRADMDALPVQELTGVDYSSQIDGVMHACGHDLHTAMLVGAAKLLHARRDELPGDVVFMFQPGEEGFHGGEIMVEEGVLDAAGPRVEAAYGMHVFAANDPGGVFITKPGPMLAAVDEAVITVHGRGGHGSAPVHALDPVPIAAEIILATNVALTRQFSVFDPVVVTFGVMRAGTKSNIIPDDARLEATMRSFSDEHRARLREVIERVATGVAQAHGATAEVLIDVGYPVTVNEDGETEFAASVARELFGDDRHVRWVDPLSGAEDFSYVLEQVPGSFVGLSAVPPGVDPATADTNHSPRATFDDSVLADGAALYAGLALSRLTR</sequence>
<keyword evidence="1" id="KW-0479">Metal-binding</keyword>
<keyword evidence="4" id="KW-1185">Reference proteome</keyword>
<dbReference type="RefSeq" id="WP_006593245.1">
    <property type="nucleotide sequence ID" value="NZ_BAHD01000045.1"/>
</dbReference>
<evidence type="ECO:0000259" key="2">
    <source>
        <dbReference type="Pfam" id="PF07687"/>
    </source>
</evidence>